<dbReference type="PANTHER" id="PTHR43685">
    <property type="entry name" value="GLYCOSYLTRANSFERASE"/>
    <property type="match status" value="1"/>
</dbReference>
<dbReference type="InterPro" id="IPR029044">
    <property type="entry name" value="Nucleotide-diphossugar_trans"/>
</dbReference>
<dbReference type="Pfam" id="PF00535">
    <property type="entry name" value="Glycos_transf_2"/>
    <property type="match status" value="1"/>
</dbReference>
<dbReference type="RefSeq" id="WP_184705634.1">
    <property type="nucleotide sequence ID" value="NZ_JACHKZ010000003.1"/>
</dbReference>
<protein>
    <submittedName>
        <fullName evidence="2">Glycosyltransferase involved in cell wall biosynthesis</fullName>
    </submittedName>
</protein>
<dbReference type="CDD" id="cd04196">
    <property type="entry name" value="GT_2_like_d"/>
    <property type="match status" value="1"/>
</dbReference>
<evidence type="ECO:0000313" key="3">
    <source>
        <dbReference type="Proteomes" id="UP000562492"/>
    </source>
</evidence>
<reference evidence="2 3" key="1">
    <citation type="submission" date="2020-08" db="EMBL/GenBank/DDBJ databases">
        <title>Functional genomics of gut bacteria from endangered species of beetles.</title>
        <authorList>
            <person name="Carlos-Shanley C."/>
        </authorList>
    </citation>
    <scope>NUCLEOTIDE SEQUENCE [LARGE SCALE GENOMIC DNA]</scope>
    <source>
        <strain evidence="2 3">S00124</strain>
    </source>
</reference>
<evidence type="ECO:0000313" key="2">
    <source>
        <dbReference type="EMBL" id="MBB6576812.1"/>
    </source>
</evidence>
<sequence length="297" mass="33234">MSTFNGEQFLSAQLDSLLVQTHAACDLWVRDDGSSDATLAIVHRYAAAHPNIRVTAGGNLGFVGSFHELLQIAGNDYDFYFFCDQDDVWLPGKVASALAALAPQSGPALYCSRTQYTNRELQAIGPSPDYPADKIGWGNALVQNIATGCTVALNASARQLVLSSLPRYCLAHDWWAYLVVSAFGTVVFDTQSHILYRQHASNTIGMQQQGLRGQWARVQRFARRLRQAGPGWLDQLAEFDRAHGARLKDEQRAQLQMLLRSRRQWLAAFRVAIQGFYWRMSAVDTLILRILLALRLY</sequence>
<dbReference type="EMBL" id="JACHKZ010000003">
    <property type="protein sequence ID" value="MBB6576812.1"/>
    <property type="molecule type" value="Genomic_DNA"/>
</dbReference>
<dbReference type="InterPro" id="IPR001173">
    <property type="entry name" value="Glyco_trans_2-like"/>
</dbReference>
<organism evidence="2 3">
    <name type="scientific">Comamonas odontotermitis</name>
    <dbReference type="NCBI Taxonomy" id="379895"/>
    <lineage>
        <taxon>Bacteria</taxon>
        <taxon>Pseudomonadati</taxon>
        <taxon>Pseudomonadota</taxon>
        <taxon>Betaproteobacteria</taxon>
        <taxon>Burkholderiales</taxon>
        <taxon>Comamonadaceae</taxon>
        <taxon>Comamonas</taxon>
    </lineage>
</organism>
<evidence type="ECO:0000259" key="1">
    <source>
        <dbReference type="Pfam" id="PF00535"/>
    </source>
</evidence>
<dbReference type="PANTHER" id="PTHR43685:SF2">
    <property type="entry name" value="GLYCOSYLTRANSFERASE 2-LIKE DOMAIN-CONTAINING PROTEIN"/>
    <property type="match status" value="1"/>
</dbReference>
<dbReference type="SUPFAM" id="SSF53448">
    <property type="entry name" value="Nucleotide-diphospho-sugar transferases"/>
    <property type="match status" value="1"/>
</dbReference>
<name>A0ABR6RCC3_9BURK</name>
<gene>
    <name evidence="2" type="ORF">HNP33_000860</name>
</gene>
<accession>A0ABR6RCC3</accession>
<dbReference type="Proteomes" id="UP000562492">
    <property type="component" value="Unassembled WGS sequence"/>
</dbReference>
<dbReference type="Gene3D" id="3.90.550.10">
    <property type="entry name" value="Spore Coat Polysaccharide Biosynthesis Protein SpsA, Chain A"/>
    <property type="match status" value="1"/>
</dbReference>
<dbReference type="InterPro" id="IPR050834">
    <property type="entry name" value="Glycosyltransf_2"/>
</dbReference>
<comment type="caution">
    <text evidence="2">The sequence shown here is derived from an EMBL/GenBank/DDBJ whole genome shotgun (WGS) entry which is preliminary data.</text>
</comment>
<proteinExistence type="predicted"/>
<keyword evidence="3" id="KW-1185">Reference proteome</keyword>
<feature type="domain" description="Glycosyltransferase 2-like" evidence="1">
    <location>
        <begin position="1"/>
        <end position="120"/>
    </location>
</feature>